<dbReference type="AlphaFoldDB" id="A0A2G9Y8Y3"/>
<protein>
    <recommendedName>
        <fullName evidence="1">Gfo/Idh/MocA-like oxidoreductase N-terminal domain-containing protein</fullName>
    </recommendedName>
</protein>
<dbReference type="InterPro" id="IPR050463">
    <property type="entry name" value="Gfo/Idh/MocA_oxidrdct_glycsds"/>
</dbReference>
<reference evidence="2 3" key="1">
    <citation type="submission" date="2017-09" db="EMBL/GenBank/DDBJ databases">
        <title>Depth-based differentiation of microbial function through sediment-hosted aquifers and enrichment of novel symbionts in the deep terrestrial subsurface.</title>
        <authorList>
            <person name="Probst A.J."/>
            <person name="Ladd B."/>
            <person name="Jarett J.K."/>
            <person name="Geller-Mcgrath D.E."/>
            <person name="Sieber C.M."/>
            <person name="Emerson J.B."/>
            <person name="Anantharaman K."/>
            <person name="Thomas B.C."/>
            <person name="Malmstrom R."/>
            <person name="Stieglmeier M."/>
            <person name="Klingl A."/>
            <person name="Woyke T."/>
            <person name="Ryan C.M."/>
            <person name="Banfield J.F."/>
        </authorList>
    </citation>
    <scope>NUCLEOTIDE SEQUENCE [LARGE SCALE GENOMIC DNA]</scope>
    <source>
        <strain evidence="2">CG23_combo_of_CG06-09_8_20_14_all_48_7</strain>
    </source>
</reference>
<accession>A0A2G9Y8Y3</accession>
<dbReference type="Pfam" id="PF01408">
    <property type="entry name" value="GFO_IDH_MocA"/>
    <property type="match status" value="1"/>
</dbReference>
<comment type="caution">
    <text evidence="2">The sequence shown here is derived from an EMBL/GenBank/DDBJ whole genome shotgun (WGS) entry which is preliminary data.</text>
</comment>
<evidence type="ECO:0000259" key="1">
    <source>
        <dbReference type="Pfam" id="PF01408"/>
    </source>
</evidence>
<evidence type="ECO:0000313" key="2">
    <source>
        <dbReference type="EMBL" id="PIP15677.1"/>
    </source>
</evidence>
<dbReference type="Proteomes" id="UP000230392">
    <property type="component" value="Unassembled WGS sequence"/>
</dbReference>
<dbReference type="Gene3D" id="3.30.360.10">
    <property type="entry name" value="Dihydrodipicolinate Reductase, domain 2"/>
    <property type="match status" value="1"/>
</dbReference>
<sequence length="187" mass="21428">MGEKLKVGVLGIKRGASFAGSFENNPYTELVAVCDFNRLRIQQFLQDRKGITAYEDYDKFLEHDTDIVAICGYCTEHAPQAVKALQAGKHVLSEVTACKTLAEGVALCRAVEKSKRVYMYGENYCYFVYTQEMQKLYRKGVIGEYLYGECEYVHDCRPIWHILTDGPDHWRNWLPATYYCTHSLGPI</sequence>
<dbReference type="EMBL" id="PCRF01000256">
    <property type="protein sequence ID" value="PIP15677.1"/>
    <property type="molecule type" value="Genomic_DNA"/>
</dbReference>
<gene>
    <name evidence="2" type="ORF">COX46_05280</name>
</gene>
<dbReference type="PANTHER" id="PTHR43818:SF1">
    <property type="entry name" value="GLYCOSYL HYDROLASE FAMILY 109 PROTEIN"/>
    <property type="match status" value="1"/>
</dbReference>
<evidence type="ECO:0000313" key="3">
    <source>
        <dbReference type="Proteomes" id="UP000230392"/>
    </source>
</evidence>
<feature type="domain" description="Gfo/Idh/MocA-like oxidoreductase N-terminal" evidence="1">
    <location>
        <begin position="5"/>
        <end position="121"/>
    </location>
</feature>
<dbReference type="GO" id="GO:0000166">
    <property type="term" value="F:nucleotide binding"/>
    <property type="evidence" value="ECO:0007669"/>
    <property type="project" value="InterPro"/>
</dbReference>
<dbReference type="SUPFAM" id="SSF51735">
    <property type="entry name" value="NAD(P)-binding Rossmann-fold domains"/>
    <property type="match status" value="1"/>
</dbReference>
<feature type="non-terminal residue" evidence="2">
    <location>
        <position position="187"/>
    </location>
</feature>
<name>A0A2G9Y8Y3_9BACT</name>
<dbReference type="PANTHER" id="PTHR43818">
    <property type="entry name" value="BCDNA.GH03377"/>
    <property type="match status" value="1"/>
</dbReference>
<dbReference type="InterPro" id="IPR036291">
    <property type="entry name" value="NAD(P)-bd_dom_sf"/>
</dbReference>
<proteinExistence type="predicted"/>
<organism evidence="2 3">
    <name type="scientific">bacterium (Candidatus Ratteibacteria) CG23_combo_of_CG06-09_8_20_14_all_48_7</name>
    <dbReference type="NCBI Taxonomy" id="2014292"/>
    <lineage>
        <taxon>Bacteria</taxon>
        <taxon>Candidatus Ratteibacteria</taxon>
    </lineage>
</organism>
<dbReference type="Gene3D" id="3.40.50.720">
    <property type="entry name" value="NAD(P)-binding Rossmann-like Domain"/>
    <property type="match status" value="1"/>
</dbReference>
<dbReference type="InterPro" id="IPR000683">
    <property type="entry name" value="Gfo/Idh/MocA-like_OxRdtase_N"/>
</dbReference>